<accession>A0A3M7GQK7</accession>
<proteinExistence type="predicted"/>
<dbReference type="GO" id="GO:0005634">
    <property type="term" value="C:nucleus"/>
    <property type="evidence" value="ECO:0007669"/>
    <property type="project" value="TreeGrafter"/>
</dbReference>
<reference evidence="9 10" key="1">
    <citation type="journal article" date="2018" name="BMC Genomics">
        <title>Genomic evidence for intraspecific hybridization in a clonal and extremely halotolerant yeast.</title>
        <authorList>
            <person name="Gostincar C."/>
            <person name="Stajich J.E."/>
            <person name="Zupancic J."/>
            <person name="Zalar P."/>
            <person name="Gunde-Cimerman N."/>
        </authorList>
    </citation>
    <scope>NUCLEOTIDE SEQUENCE [LARGE SCALE GENOMIC DNA]</scope>
    <source>
        <strain evidence="9 10">EXF-171</strain>
    </source>
</reference>
<dbReference type="InterPro" id="IPR011989">
    <property type="entry name" value="ARM-like"/>
</dbReference>
<dbReference type="AlphaFoldDB" id="A0A3M7GQK7"/>
<dbReference type="SMART" id="SM00320">
    <property type="entry name" value="WD40"/>
    <property type="match status" value="6"/>
</dbReference>
<dbReference type="PANTHER" id="PTHR19849">
    <property type="entry name" value="PHOSPHOLIPASE A-2-ACTIVATING PROTEIN"/>
    <property type="match status" value="1"/>
</dbReference>
<dbReference type="Proteomes" id="UP000281468">
    <property type="component" value="Unassembled WGS sequence"/>
</dbReference>
<dbReference type="PROSITE" id="PS00678">
    <property type="entry name" value="WD_REPEATS_1"/>
    <property type="match status" value="1"/>
</dbReference>
<dbReference type="Pfam" id="PF08324">
    <property type="entry name" value="PUL"/>
    <property type="match status" value="1"/>
</dbReference>
<name>A0A3M7GQK7_HORWE</name>
<keyword evidence="3 5" id="KW-0853">WD repeat</keyword>
<dbReference type="InterPro" id="IPR013535">
    <property type="entry name" value="PUL_dom"/>
</dbReference>
<evidence type="ECO:0000256" key="2">
    <source>
        <dbReference type="ARBA" id="ARBA00022490"/>
    </source>
</evidence>
<evidence type="ECO:0000256" key="5">
    <source>
        <dbReference type="PROSITE-ProRule" id="PRU00221"/>
    </source>
</evidence>
<feature type="domain" description="PFU" evidence="7">
    <location>
        <begin position="396"/>
        <end position="492"/>
    </location>
</feature>
<dbReference type="VEuPathDB" id="FungiDB:BTJ68_04425"/>
<dbReference type="Gene3D" id="1.25.10.10">
    <property type="entry name" value="Leucine-rich Repeat Variant"/>
    <property type="match status" value="1"/>
</dbReference>
<evidence type="ECO:0000259" key="7">
    <source>
        <dbReference type="PROSITE" id="PS51394"/>
    </source>
</evidence>
<dbReference type="GO" id="GO:0043161">
    <property type="term" value="P:proteasome-mediated ubiquitin-dependent protein catabolic process"/>
    <property type="evidence" value="ECO:0007669"/>
    <property type="project" value="TreeGrafter"/>
</dbReference>
<dbReference type="InterPro" id="IPR036322">
    <property type="entry name" value="WD40_repeat_dom_sf"/>
</dbReference>
<evidence type="ECO:0008006" key="11">
    <source>
        <dbReference type="Google" id="ProtNLM"/>
    </source>
</evidence>
<feature type="region of interest" description="Disordered" evidence="6">
    <location>
        <begin position="331"/>
        <end position="359"/>
    </location>
</feature>
<feature type="repeat" description="WD" evidence="5">
    <location>
        <begin position="233"/>
        <end position="263"/>
    </location>
</feature>
<comment type="subcellular location">
    <subcellularLocation>
        <location evidence="1">Cytoplasm</location>
    </subcellularLocation>
</comment>
<feature type="repeat" description="WD" evidence="5">
    <location>
        <begin position="106"/>
        <end position="147"/>
    </location>
</feature>
<dbReference type="InterPro" id="IPR015943">
    <property type="entry name" value="WD40/YVTN_repeat-like_dom_sf"/>
</dbReference>
<comment type="caution">
    <text evidence="9">The sequence shown here is derived from an EMBL/GenBank/DDBJ whole genome shotgun (WGS) entry which is preliminary data.</text>
</comment>
<keyword evidence="4" id="KW-0677">Repeat</keyword>
<gene>
    <name evidence="9" type="ORF">D0862_05803</name>
</gene>
<dbReference type="InterPro" id="IPR019775">
    <property type="entry name" value="WD40_repeat_CS"/>
</dbReference>
<evidence type="ECO:0000256" key="1">
    <source>
        <dbReference type="ARBA" id="ARBA00004496"/>
    </source>
</evidence>
<protein>
    <recommendedName>
        <fullName evidence="11">Phospholipase A-2-activating protein</fullName>
    </recommendedName>
</protein>
<dbReference type="GO" id="GO:0005737">
    <property type="term" value="C:cytoplasm"/>
    <property type="evidence" value="ECO:0007669"/>
    <property type="project" value="UniProtKB-SubCell"/>
</dbReference>
<dbReference type="GO" id="GO:0043130">
    <property type="term" value="F:ubiquitin binding"/>
    <property type="evidence" value="ECO:0007669"/>
    <property type="project" value="TreeGrafter"/>
</dbReference>
<evidence type="ECO:0000259" key="8">
    <source>
        <dbReference type="PROSITE" id="PS51396"/>
    </source>
</evidence>
<dbReference type="PANTHER" id="PTHR19849:SF0">
    <property type="entry name" value="PHOSPHOLIPASE A-2-ACTIVATING PROTEIN"/>
    <property type="match status" value="1"/>
</dbReference>
<evidence type="ECO:0000313" key="9">
    <source>
        <dbReference type="EMBL" id="RMZ03067.1"/>
    </source>
</evidence>
<dbReference type="InterPro" id="IPR001680">
    <property type="entry name" value="WD40_rpt"/>
</dbReference>
<evidence type="ECO:0000256" key="3">
    <source>
        <dbReference type="ARBA" id="ARBA00022574"/>
    </source>
</evidence>
<dbReference type="CDD" id="cd00200">
    <property type="entry name" value="WD40"/>
    <property type="match status" value="1"/>
</dbReference>
<dbReference type="Pfam" id="PF09070">
    <property type="entry name" value="PFU"/>
    <property type="match status" value="1"/>
</dbReference>
<dbReference type="Gene3D" id="3.10.20.870">
    <property type="entry name" value="PFU (PLAA family ubiquitin binding), C-terminal domain"/>
    <property type="match status" value="1"/>
</dbReference>
<sequence length="806" mass="87546">MSGDFKLSATLRGHEEDVRALVFPTRNTLFSASRDNTVRKWQLAASKPPTYDDTIALQGAHWFNGLAYAPPSKTYPDGVIAAGGRETFVFVKHVGSPPDADPHRMLIGHAGNITCLAFSEDGTKVVSGGWDSQAFVWDVEAGSVTAELSGHQGPVWGVMVYDEKLVITACADKMIRIFDINGKSLNTIKGHTDVVRCFCKLPAGHWSGAAFASAGNDEVIRLWTLDGTPMGELQGHEAYIYSLAILPNGDIASSSEDRTVRVWRNGQCIQTITHPAISLWAIAACPETGDIVSGSSDNVIRIFTRDPERQADAEAVQSFEESNKMYAIPAETASQGQPFQKENLPGPAAGSSRYTKERNAHANTFPVVDALQTRTGERDGQQLFIRENSGDVTAHLWSASTNQWNLIGTVVAGEGSGASKKEYNGKDYDYVFDIDIEDGKPPLKLPYNLSESAWDVARKFLENNNLPMTYYEQVANWIQDNTKGARIGQQDQPPPQQHDPWGTERRYRPGDAGHSSTSGERKLPQRTYVNILEGNAQNAINKIAESAKQLKDGGKLDPVSHLSEEDFGALNALVNQLNQSPQDPHPTDGQIAALLTAVSKWPRQQRVPALAILARLAVSPSFVSSTCAGEKTIIDTLSQAGVFEQRQETANNAVHAIRLLVNLFASDAGRLIADGAFDTATKLVRPFAAEPESPAQYKALATLYLNYAILLASNAPSTESASREARAEVLVIDIANVLECESPHAGDPDALFRTLCALGTLLTLGDKFRAKMKGGIAGTLHFANAKPGAQMPNVKEVMQEIRDELR</sequence>
<dbReference type="Pfam" id="PF00400">
    <property type="entry name" value="WD40"/>
    <property type="match status" value="6"/>
</dbReference>
<evidence type="ECO:0000313" key="10">
    <source>
        <dbReference type="Proteomes" id="UP000281468"/>
    </source>
</evidence>
<feature type="repeat" description="WD" evidence="5">
    <location>
        <begin position="11"/>
        <end position="51"/>
    </location>
</feature>
<feature type="domain" description="PUL" evidence="8">
    <location>
        <begin position="521"/>
        <end position="804"/>
    </location>
</feature>
<evidence type="ECO:0000256" key="4">
    <source>
        <dbReference type="ARBA" id="ARBA00022737"/>
    </source>
</evidence>
<keyword evidence="2" id="KW-0963">Cytoplasm</keyword>
<dbReference type="PROSITE" id="PS51396">
    <property type="entry name" value="PUL"/>
    <property type="match status" value="1"/>
</dbReference>
<dbReference type="InterPro" id="IPR038122">
    <property type="entry name" value="PFU_sf"/>
</dbReference>
<dbReference type="SUPFAM" id="SSF50978">
    <property type="entry name" value="WD40 repeat-like"/>
    <property type="match status" value="1"/>
</dbReference>
<evidence type="ECO:0000256" key="6">
    <source>
        <dbReference type="SAM" id="MobiDB-lite"/>
    </source>
</evidence>
<dbReference type="PROSITE" id="PS50082">
    <property type="entry name" value="WD_REPEATS_2"/>
    <property type="match status" value="3"/>
</dbReference>
<dbReference type="PROSITE" id="PS50294">
    <property type="entry name" value="WD_REPEATS_REGION"/>
    <property type="match status" value="3"/>
</dbReference>
<dbReference type="Gene3D" id="2.130.10.10">
    <property type="entry name" value="YVTN repeat-like/Quinoprotein amine dehydrogenase"/>
    <property type="match status" value="1"/>
</dbReference>
<feature type="region of interest" description="Disordered" evidence="6">
    <location>
        <begin position="485"/>
        <end position="523"/>
    </location>
</feature>
<dbReference type="GO" id="GO:0010992">
    <property type="term" value="P:ubiquitin recycling"/>
    <property type="evidence" value="ECO:0007669"/>
    <property type="project" value="TreeGrafter"/>
</dbReference>
<dbReference type="EMBL" id="QWIQ01000157">
    <property type="protein sequence ID" value="RMZ03067.1"/>
    <property type="molecule type" value="Genomic_DNA"/>
</dbReference>
<feature type="compositionally biased region" description="Basic and acidic residues" evidence="6">
    <location>
        <begin position="501"/>
        <end position="511"/>
    </location>
</feature>
<organism evidence="9 10">
    <name type="scientific">Hortaea werneckii</name>
    <name type="common">Black yeast</name>
    <name type="synonym">Cladosporium werneckii</name>
    <dbReference type="NCBI Taxonomy" id="91943"/>
    <lineage>
        <taxon>Eukaryota</taxon>
        <taxon>Fungi</taxon>
        <taxon>Dikarya</taxon>
        <taxon>Ascomycota</taxon>
        <taxon>Pezizomycotina</taxon>
        <taxon>Dothideomycetes</taxon>
        <taxon>Dothideomycetidae</taxon>
        <taxon>Mycosphaerellales</taxon>
        <taxon>Teratosphaeriaceae</taxon>
        <taxon>Hortaea</taxon>
    </lineage>
</organism>
<dbReference type="PROSITE" id="PS51394">
    <property type="entry name" value="PFU"/>
    <property type="match status" value="1"/>
</dbReference>
<dbReference type="InterPro" id="IPR015155">
    <property type="entry name" value="PFU"/>
</dbReference>